<dbReference type="SUPFAM" id="SSF53807">
    <property type="entry name" value="Helical backbone' metal receptor"/>
    <property type="match status" value="1"/>
</dbReference>
<dbReference type="NCBIfam" id="NF038134">
    <property type="entry name" value="choice_anch_M"/>
    <property type="match status" value="1"/>
</dbReference>
<reference evidence="6 7" key="1">
    <citation type="submission" date="2023-08" db="EMBL/GenBank/DDBJ databases">
        <title>Phytohabitans sansha sp. nov., isolated from marine sediment.</title>
        <authorList>
            <person name="Zhao Y."/>
            <person name="Yi K."/>
        </authorList>
    </citation>
    <scope>NUCLEOTIDE SEQUENCE [LARGE SCALE GENOMIC DNA]</scope>
    <source>
        <strain evidence="6 7">ZYX-F-186</strain>
    </source>
</reference>
<keyword evidence="7" id="KW-1185">Reference proteome</keyword>
<protein>
    <submittedName>
        <fullName evidence="6">Anchored repeat ABC transporter, substrate-binding protein</fullName>
    </submittedName>
</protein>
<dbReference type="NCBIfam" id="TIGR03772">
    <property type="entry name" value="anch_rpt_subst"/>
    <property type="match status" value="1"/>
</dbReference>
<dbReference type="Proteomes" id="UP001230908">
    <property type="component" value="Unassembled WGS sequence"/>
</dbReference>
<dbReference type="Pfam" id="PF01297">
    <property type="entry name" value="ZnuA"/>
    <property type="match status" value="2"/>
</dbReference>
<dbReference type="NCBIfam" id="TIGR03769">
    <property type="entry name" value="P_ac_wall_RPT"/>
    <property type="match status" value="1"/>
</dbReference>
<organism evidence="6 7">
    <name type="scientific">Phytohabitans maris</name>
    <dbReference type="NCBI Taxonomy" id="3071409"/>
    <lineage>
        <taxon>Bacteria</taxon>
        <taxon>Bacillati</taxon>
        <taxon>Actinomycetota</taxon>
        <taxon>Actinomycetes</taxon>
        <taxon>Micromonosporales</taxon>
        <taxon>Micromonosporaceae</taxon>
    </lineage>
</organism>
<keyword evidence="2 4" id="KW-0813">Transport</keyword>
<name>A0ABU0ZVJ6_9ACTN</name>
<dbReference type="EMBL" id="JAVHUY010000049">
    <property type="protein sequence ID" value="MDQ7909967.1"/>
    <property type="molecule type" value="Genomic_DNA"/>
</dbReference>
<evidence type="ECO:0000256" key="2">
    <source>
        <dbReference type="ARBA" id="ARBA00022448"/>
    </source>
</evidence>
<sequence>MRAPWSAMAVVAVVALSGCTAPVALSDSDGRVQVVTTTGILADLVRNVGGNRVVVDSIVPDNADAHAYEPTLRDVRNVVYADVAFSNYLLLEAQNVIKALDANLRGGVPNISLAEGATKYAAEVIPLVEDASLDTVWLGMRVRGTGRQYGANRSSDVLLSATDVSGPGHLVAYLTESFGDPDFYVNSTDGFDPADGYKDDTAVLPPDAHTHMSWAFTEPGVYRLTMEARLAVAQGEKPVELGRQTFTFAVGVDPHSVGGAVLSAGHADIAVDVDQRRLYLYADPHGGGEVHQEVYDPASTVIEVPTKALKQVPSGRGYRFLGRPGDKVYQLPQAVLGRHVHGEIDPHLWQDVGNAQSYVELIRDTLIGVDPAGAMEYRRNADAYLAELTTLDTYVAETIASIPPASRYLVTTHDAFGYLAHAYGIPVAGFVTPNPAVEPSLADRVKLTETIRNLRVRAVFLEPNLRARSSTLVEVAKEQGVRVCPIYGDAFDQDVDTYVRMMRFNADSLKECLS</sequence>
<dbReference type="InterPro" id="IPR050492">
    <property type="entry name" value="Bact_metal-bind_prot9"/>
</dbReference>
<dbReference type="InterPro" id="IPR022434">
    <property type="entry name" value="ABC_LPXTG_lipo_actinobac"/>
</dbReference>
<dbReference type="InterPro" id="IPR006128">
    <property type="entry name" value="Lipoprotein_PsaA-like"/>
</dbReference>
<dbReference type="InterPro" id="IPR022435">
    <property type="entry name" value="Surface-anchored_actinobac"/>
</dbReference>
<dbReference type="InterPro" id="IPR006127">
    <property type="entry name" value="ZnuA-like"/>
</dbReference>
<evidence type="ECO:0000313" key="7">
    <source>
        <dbReference type="Proteomes" id="UP001230908"/>
    </source>
</evidence>
<keyword evidence="3 5" id="KW-0732">Signal</keyword>
<dbReference type="InterPro" id="IPR006129">
    <property type="entry name" value="AdhesinB"/>
</dbReference>
<feature type="signal peptide" evidence="5">
    <location>
        <begin position="1"/>
        <end position="26"/>
    </location>
</feature>
<evidence type="ECO:0000256" key="4">
    <source>
        <dbReference type="RuleBase" id="RU003512"/>
    </source>
</evidence>
<evidence type="ECO:0000256" key="5">
    <source>
        <dbReference type="SAM" id="SignalP"/>
    </source>
</evidence>
<proteinExistence type="inferred from homology"/>
<dbReference type="PROSITE" id="PS51257">
    <property type="entry name" value="PROKAR_LIPOPROTEIN"/>
    <property type="match status" value="1"/>
</dbReference>
<evidence type="ECO:0000256" key="1">
    <source>
        <dbReference type="ARBA" id="ARBA00011028"/>
    </source>
</evidence>
<evidence type="ECO:0000313" key="6">
    <source>
        <dbReference type="EMBL" id="MDQ7909967.1"/>
    </source>
</evidence>
<gene>
    <name evidence="6" type="ORF">RB614_36265</name>
</gene>
<dbReference type="PRINTS" id="PR00691">
    <property type="entry name" value="ADHESINB"/>
</dbReference>
<comment type="caution">
    <text evidence="6">The sequence shown here is derived from an EMBL/GenBank/DDBJ whole genome shotgun (WGS) entry which is preliminary data.</text>
</comment>
<dbReference type="RefSeq" id="WP_308717222.1">
    <property type="nucleotide sequence ID" value="NZ_JAVHUY010000049.1"/>
</dbReference>
<dbReference type="PANTHER" id="PTHR42953">
    <property type="entry name" value="HIGH-AFFINITY ZINC UPTAKE SYSTEM PROTEIN ZNUA-RELATED"/>
    <property type="match status" value="1"/>
</dbReference>
<accession>A0ABU0ZVJ6</accession>
<dbReference type="PANTHER" id="PTHR42953:SF3">
    <property type="entry name" value="HIGH-AFFINITY ZINC UPTAKE SYSTEM PROTEIN ZNUA"/>
    <property type="match status" value="1"/>
</dbReference>
<dbReference type="PRINTS" id="PR00690">
    <property type="entry name" value="ADHESNFAMILY"/>
</dbReference>
<feature type="chain" id="PRO_5046745529" evidence="5">
    <location>
        <begin position="27"/>
        <end position="514"/>
    </location>
</feature>
<evidence type="ECO:0000256" key="3">
    <source>
        <dbReference type="ARBA" id="ARBA00022729"/>
    </source>
</evidence>
<comment type="similarity">
    <text evidence="1 4">Belongs to the bacterial solute-binding protein 9 family.</text>
</comment>
<dbReference type="Gene3D" id="3.40.50.1980">
    <property type="entry name" value="Nitrogenase molybdenum iron protein domain"/>
    <property type="match status" value="2"/>
</dbReference>